<dbReference type="Gene3D" id="3.30.700.10">
    <property type="entry name" value="Glycoprotein, Type 4 Pilin"/>
    <property type="match status" value="1"/>
</dbReference>
<dbReference type="Pfam" id="PF07596">
    <property type="entry name" value="SBP_bac_10"/>
    <property type="match status" value="1"/>
</dbReference>
<dbReference type="SUPFAM" id="SSF54523">
    <property type="entry name" value="Pili subunits"/>
    <property type="match status" value="1"/>
</dbReference>
<keyword evidence="1" id="KW-0812">Transmembrane</keyword>
<gene>
    <name evidence="3" type="ORF">K239x_51860</name>
</gene>
<evidence type="ECO:0000313" key="3">
    <source>
        <dbReference type="EMBL" id="QDT13169.1"/>
    </source>
</evidence>
<protein>
    <recommendedName>
        <fullName evidence="2">DUF1559 domain-containing protein</fullName>
    </recommendedName>
</protein>
<proteinExistence type="predicted"/>
<dbReference type="RefSeq" id="WP_145420951.1">
    <property type="nucleotide sequence ID" value="NZ_CP036526.1"/>
</dbReference>
<sequence length="357" mass="38762">MTERTSLSRFSIRDLLILITVAAVVLALLLPKILRARERARKSMCAGRLSYITLAVHNFHSTHKRMPQAMGATLLGISDRRSGVVELLPYLDQQELHQSISQVLIIDGVRFAAGGSVPWDKSYLPWQVQLATLRCPSDASQEGTFASVNYVFSVGDLVTNLHSPVSKDNVRGAFAPGHAIRFREILDGLSNTIMMLETATKRGHSIAGQFVVDVPIEKMQAPQDCFQFVDPARSDRYFKKTRLSDLGRGGNWADGAGGYSLGHTILPPNSSSVAIEGTAAVDGIFSASSRHLDGCHAAMCDGAVVFFSDSIESGDLGSEPPSAITDSDGNYIRSPYGLWGILGTRASRETIEERLSH</sequence>
<dbReference type="InterPro" id="IPR011453">
    <property type="entry name" value="DUF1559"/>
</dbReference>
<feature type="domain" description="DUF1559" evidence="2">
    <location>
        <begin position="36"/>
        <end position="313"/>
    </location>
</feature>
<dbReference type="NCBIfam" id="TIGR04294">
    <property type="entry name" value="pre_pil_HX9DG"/>
    <property type="match status" value="1"/>
</dbReference>
<dbReference type="Proteomes" id="UP000319817">
    <property type="component" value="Chromosome"/>
</dbReference>
<organism evidence="3 4">
    <name type="scientific">Stieleria marina</name>
    <dbReference type="NCBI Taxonomy" id="1930275"/>
    <lineage>
        <taxon>Bacteria</taxon>
        <taxon>Pseudomonadati</taxon>
        <taxon>Planctomycetota</taxon>
        <taxon>Planctomycetia</taxon>
        <taxon>Pirellulales</taxon>
        <taxon>Pirellulaceae</taxon>
        <taxon>Stieleria</taxon>
    </lineage>
</organism>
<name>A0A517P1B6_9BACT</name>
<evidence type="ECO:0000256" key="1">
    <source>
        <dbReference type="SAM" id="Phobius"/>
    </source>
</evidence>
<keyword evidence="1" id="KW-0472">Membrane</keyword>
<dbReference type="EMBL" id="CP036526">
    <property type="protein sequence ID" value="QDT13169.1"/>
    <property type="molecule type" value="Genomic_DNA"/>
</dbReference>
<dbReference type="PANTHER" id="PTHR30093:SF2">
    <property type="entry name" value="TYPE II SECRETION SYSTEM PROTEIN H"/>
    <property type="match status" value="1"/>
</dbReference>
<dbReference type="OrthoDB" id="241541at2"/>
<dbReference type="PANTHER" id="PTHR30093">
    <property type="entry name" value="GENERAL SECRETION PATHWAY PROTEIN G"/>
    <property type="match status" value="1"/>
</dbReference>
<accession>A0A517P1B6</accession>
<reference evidence="3 4" key="1">
    <citation type="submission" date="2019-02" db="EMBL/GenBank/DDBJ databases">
        <title>Deep-cultivation of Planctomycetes and their phenomic and genomic characterization uncovers novel biology.</title>
        <authorList>
            <person name="Wiegand S."/>
            <person name="Jogler M."/>
            <person name="Boedeker C."/>
            <person name="Pinto D."/>
            <person name="Vollmers J."/>
            <person name="Rivas-Marin E."/>
            <person name="Kohn T."/>
            <person name="Peeters S.H."/>
            <person name="Heuer A."/>
            <person name="Rast P."/>
            <person name="Oberbeckmann S."/>
            <person name="Bunk B."/>
            <person name="Jeske O."/>
            <person name="Meyerdierks A."/>
            <person name="Storesund J.E."/>
            <person name="Kallscheuer N."/>
            <person name="Luecker S."/>
            <person name="Lage O.M."/>
            <person name="Pohl T."/>
            <person name="Merkel B.J."/>
            <person name="Hornburger P."/>
            <person name="Mueller R.-W."/>
            <person name="Bruemmer F."/>
            <person name="Labrenz M."/>
            <person name="Spormann A.M."/>
            <person name="Op den Camp H."/>
            <person name="Overmann J."/>
            <person name="Amann R."/>
            <person name="Jetten M.S.M."/>
            <person name="Mascher T."/>
            <person name="Medema M.H."/>
            <person name="Devos D.P."/>
            <person name="Kaster A.-K."/>
            <person name="Ovreas L."/>
            <person name="Rohde M."/>
            <person name="Galperin M.Y."/>
            <person name="Jogler C."/>
        </authorList>
    </citation>
    <scope>NUCLEOTIDE SEQUENCE [LARGE SCALE GENOMIC DNA]</scope>
    <source>
        <strain evidence="3 4">K23_9</strain>
    </source>
</reference>
<feature type="transmembrane region" description="Helical" evidence="1">
    <location>
        <begin position="15"/>
        <end position="34"/>
    </location>
</feature>
<dbReference type="InterPro" id="IPR027558">
    <property type="entry name" value="Pre_pil_HX9DG_C"/>
</dbReference>
<dbReference type="AlphaFoldDB" id="A0A517P1B6"/>
<keyword evidence="1" id="KW-1133">Transmembrane helix</keyword>
<keyword evidence="4" id="KW-1185">Reference proteome</keyword>
<dbReference type="InterPro" id="IPR045584">
    <property type="entry name" value="Pilin-like"/>
</dbReference>
<evidence type="ECO:0000313" key="4">
    <source>
        <dbReference type="Proteomes" id="UP000319817"/>
    </source>
</evidence>
<evidence type="ECO:0000259" key="2">
    <source>
        <dbReference type="Pfam" id="PF07596"/>
    </source>
</evidence>